<feature type="domain" description="Major facilitator superfamily (MFS) profile" evidence="7">
    <location>
        <begin position="14"/>
        <end position="390"/>
    </location>
</feature>
<evidence type="ECO:0000313" key="9">
    <source>
        <dbReference type="Proteomes" id="UP000736384"/>
    </source>
</evidence>
<keyword evidence="8" id="KW-0813">Transport</keyword>
<evidence type="ECO:0000256" key="3">
    <source>
        <dbReference type="ARBA" id="ARBA00022692"/>
    </source>
</evidence>
<feature type="transmembrane region" description="Helical" evidence="6">
    <location>
        <begin position="211"/>
        <end position="231"/>
    </location>
</feature>
<organism evidence="8 9">
    <name type="scientific">Azotobacter chroococcum</name>
    <dbReference type="NCBI Taxonomy" id="353"/>
    <lineage>
        <taxon>Bacteria</taxon>
        <taxon>Pseudomonadati</taxon>
        <taxon>Pseudomonadota</taxon>
        <taxon>Gammaproteobacteria</taxon>
        <taxon>Pseudomonadales</taxon>
        <taxon>Pseudomonadaceae</taxon>
        <taxon>Azotobacter</taxon>
    </lineage>
</organism>
<name>A0AA43Z6C5_9GAMM</name>
<evidence type="ECO:0000256" key="4">
    <source>
        <dbReference type="ARBA" id="ARBA00022989"/>
    </source>
</evidence>
<dbReference type="InterPro" id="IPR036259">
    <property type="entry name" value="MFS_trans_sf"/>
</dbReference>
<evidence type="ECO:0000256" key="1">
    <source>
        <dbReference type="ARBA" id="ARBA00004651"/>
    </source>
</evidence>
<feature type="transmembrane region" description="Helical" evidence="6">
    <location>
        <begin position="341"/>
        <end position="358"/>
    </location>
</feature>
<dbReference type="InterPro" id="IPR050189">
    <property type="entry name" value="MFS_Efflux_Transporters"/>
</dbReference>
<dbReference type="Proteomes" id="UP000736384">
    <property type="component" value="Unassembled WGS sequence"/>
</dbReference>
<dbReference type="PANTHER" id="PTHR43124">
    <property type="entry name" value="PURINE EFFLUX PUMP PBUE"/>
    <property type="match status" value="1"/>
</dbReference>
<comment type="subcellular location">
    <subcellularLocation>
        <location evidence="1">Cell membrane</location>
        <topology evidence="1">Multi-pass membrane protein</topology>
    </subcellularLocation>
</comment>
<keyword evidence="3 6" id="KW-0812">Transmembrane</keyword>
<dbReference type="NCBIfam" id="NF002921">
    <property type="entry name" value="PRK03545.1"/>
    <property type="match status" value="1"/>
</dbReference>
<dbReference type="RefSeq" id="WP_165892632.1">
    <property type="nucleotide sequence ID" value="NZ_JAAPAP010000007.1"/>
</dbReference>
<dbReference type="GO" id="GO:0022857">
    <property type="term" value="F:transmembrane transporter activity"/>
    <property type="evidence" value="ECO:0007669"/>
    <property type="project" value="InterPro"/>
</dbReference>
<dbReference type="Pfam" id="PF07690">
    <property type="entry name" value="MFS_1"/>
    <property type="match status" value="1"/>
</dbReference>
<feature type="transmembrane region" description="Helical" evidence="6">
    <location>
        <begin position="364"/>
        <end position="386"/>
    </location>
</feature>
<dbReference type="CDD" id="cd17324">
    <property type="entry name" value="MFS_NepI_like"/>
    <property type="match status" value="1"/>
</dbReference>
<keyword evidence="2" id="KW-1003">Cell membrane</keyword>
<evidence type="ECO:0000256" key="6">
    <source>
        <dbReference type="SAM" id="Phobius"/>
    </source>
</evidence>
<evidence type="ECO:0000259" key="7">
    <source>
        <dbReference type="PROSITE" id="PS50850"/>
    </source>
</evidence>
<feature type="transmembrane region" description="Helical" evidence="6">
    <location>
        <begin position="83"/>
        <end position="105"/>
    </location>
</feature>
<dbReference type="InterPro" id="IPR020846">
    <property type="entry name" value="MFS_dom"/>
</dbReference>
<protein>
    <submittedName>
        <fullName evidence="8">Sugar transporter</fullName>
    </submittedName>
</protein>
<feature type="transmembrane region" description="Helical" evidence="6">
    <location>
        <begin position="12"/>
        <end position="39"/>
    </location>
</feature>
<evidence type="ECO:0000256" key="2">
    <source>
        <dbReference type="ARBA" id="ARBA00022475"/>
    </source>
</evidence>
<sequence length="407" mass="41875">MNTPPNAPAGSWLSVLALALAGFIFNTTEFVPVALLSAIGGSFGLSADKVGLMLTIYAWVVTLASLPMMLLTRNIDRRRLLMFVFVFVLFVASHVLSALASSFAVLLLSRIGVALAHAVFWAITASLVVRVAPPGKQTQALGLLATGTSLAMVLGIPLGRVVGEMLGWRTTFAAIGVIATLVLVCLARTLPSLPSQNSGSLRSLPVLFRRPALVACYALTALAITAHFTAYSYIEPFAEAVGQLTGEATTILLLLFGGAGIIGSLVFGCCYNRTPNGLLVAALAAMALCMLLLAPLAGDAWMLGTLSLAWGVAIMCFGMAQQSRVMALAPDATDVAMALHSGIYNIGIGGGALLGGVVSSQLGLASIGTVGGVLAVAGLLLCGAAIHRFGKPLPTMPVPLDGRACEV</sequence>
<dbReference type="Gene3D" id="1.20.1250.20">
    <property type="entry name" value="MFS general substrate transporter like domains"/>
    <property type="match status" value="1"/>
</dbReference>
<keyword evidence="8" id="KW-0762">Sugar transport</keyword>
<evidence type="ECO:0000313" key="8">
    <source>
        <dbReference type="EMBL" id="NHN77744.1"/>
    </source>
</evidence>
<feature type="transmembrane region" description="Helical" evidence="6">
    <location>
        <begin position="171"/>
        <end position="190"/>
    </location>
</feature>
<dbReference type="GO" id="GO:0005886">
    <property type="term" value="C:plasma membrane"/>
    <property type="evidence" value="ECO:0007669"/>
    <property type="project" value="UniProtKB-SubCell"/>
</dbReference>
<keyword evidence="4 6" id="KW-1133">Transmembrane helix</keyword>
<keyword evidence="5 6" id="KW-0472">Membrane</keyword>
<feature type="transmembrane region" description="Helical" evidence="6">
    <location>
        <begin position="111"/>
        <end position="129"/>
    </location>
</feature>
<dbReference type="PROSITE" id="PS50850">
    <property type="entry name" value="MFS"/>
    <property type="match status" value="1"/>
</dbReference>
<accession>A0AA43Z6C5</accession>
<evidence type="ECO:0000256" key="5">
    <source>
        <dbReference type="ARBA" id="ARBA00023136"/>
    </source>
</evidence>
<dbReference type="PANTHER" id="PTHR43124:SF4">
    <property type="entry name" value="SUGAR EFFLUX TRANSPORTER"/>
    <property type="match status" value="1"/>
</dbReference>
<dbReference type="InterPro" id="IPR011701">
    <property type="entry name" value="MFS"/>
</dbReference>
<dbReference type="SUPFAM" id="SSF103473">
    <property type="entry name" value="MFS general substrate transporter"/>
    <property type="match status" value="1"/>
</dbReference>
<feature type="transmembrane region" description="Helical" evidence="6">
    <location>
        <begin position="300"/>
        <end position="320"/>
    </location>
</feature>
<dbReference type="AlphaFoldDB" id="A0AA43Z6C5"/>
<gene>
    <name evidence="8" type="ORF">HA520_10690</name>
</gene>
<proteinExistence type="predicted"/>
<comment type="caution">
    <text evidence="8">The sequence shown here is derived from an EMBL/GenBank/DDBJ whole genome shotgun (WGS) entry which is preliminary data.</text>
</comment>
<dbReference type="EMBL" id="JAAPAP010000007">
    <property type="protein sequence ID" value="NHN77744.1"/>
    <property type="molecule type" value="Genomic_DNA"/>
</dbReference>
<feature type="transmembrane region" description="Helical" evidence="6">
    <location>
        <begin position="278"/>
        <end position="294"/>
    </location>
</feature>
<reference evidence="8" key="1">
    <citation type="submission" date="2020-03" db="EMBL/GenBank/DDBJ databases">
        <title>Genome assembly of Azotobacter chroococcum W5.</title>
        <authorList>
            <person name="Kannepalli A."/>
        </authorList>
    </citation>
    <scope>NUCLEOTIDE SEQUENCE</scope>
    <source>
        <strain evidence="8">W5</strain>
    </source>
</reference>
<feature type="transmembrane region" description="Helical" evidence="6">
    <location>
        <begin position="251"/>
        <end position="271"/>
    </location>
</feature>
<feature type="transmembrane region" description="Helical" evidence="6">
    <location>
        <begin position="141"/>
        <end position="159"/>
    </location>
</feature>
<feature type="transmembrane region" description="Helical" evidence="6">
    <location>
        <begin position="51"/>
        <end position="71"/>
    </location>
</feature>